<dbReference type="GO" id="GO:0006508">
    <property type="term" value="P:proteolysis"/>
    <property type="evidence" value="ECO:0007669"/>
    <property type="project" value="UniProtKB-KW"/>
</dbReference>
<dbReference type="OrthoDB" id="10256524at2759"/>
<comment type="similarity">
    <text evidence="1 7">Belongs to the peptidase S8 family.</text>
</comment>
<dbReference type="PROSITE" id="PS51892">
    <property type="entry name" value="SUBTILASE"/>
    <property type="match status" value="1"/>
</dbReference>
<dbReference type="GO" id="GO:0016020">
    <property type="term" value="C:membrane"/>
    <property type="evidence" value="ECO:0007669"/>
    <property type="project" value="InterPro"/>
</dbReference>
<evidence type="ECO:0000256" key="6">
    <source>
        <dbReference type="PIRSR" id="PIRSR615500-1"/>
    </source>
</evidence>
<sequence>MGHHLDHVRVHFDFEHFKGASIQVNDSQVATNATYALYRSRSPAAKNVWPVYVYDRPILDATEVTPSGLNARDDTYSPHVMMQVDQLRAQGFDGKGVKLAVIDSGVDYKHPALGGCFGPGCRVSFGYDLVGDDYNGGNKPQPDSDPMDCGSHGTHVSGIVTAEPNAAGFTGVAPGVTFGMYRVFGCSGGTGTDVLMAAAARAAEDGAQIISCSVGGAYGWSDDGFSHLLSKLAREKGITPVVAAGNDGSRGALYSSGSANSAAVNSIASADLPEKNGTGGTPSAFSSWGPTMEMDLKPQFTGPGGDILSTLPDNKYGKASGTSMSTPMVAGVIALLNQAMGPVTPERMHQLLTVSAKPLNFSDGSKTYGVLAPAAQQGAGLVQALNALHTKTLVSPTSLSFNDTEHMNSNMEVSVKNSGNQTVEYQLLVRPAVTVYILANGSPAPSAFPNDQTPGSGSLNATVIKFTLTAGQTQILHVSASPPAAVDTKRLALWSGFLSIHGNDSSVASIPYQGLAGALRNATTLPPDGTSVARSNDEKRTPVSANTEFMLPKPGTSSSDDVVPLISANLTLGTTTLTAQIVDAGTGTVLADMADVPYRKITRNSGFGIYWYGKLSNGTYAGEGTYKVRIKALRIYGDAANGNDWDTSDSVPIKICYKKTITARPDCIDLMAPTPDRDGTSPIAHVSGAPKLIRLAAGEHIFEKHGISTVMDSLAPFTTHHVQLCKQLTQLESLLQH</sequence>
<dbReference type="PANTHER" id="PTHR43806:SF66">
    <property type="entry name" value="SERIN ENDOPEPTIDASE"/>
    <property type="match status" value="1"/>
</dbReference>
<dbReference type="Pfam" id="PF06280">
    <property type="entry name" value="fn3_5"/>
    <property type="match status" value="1"/>
</dbReference>
<evidence type="ECO:0000259" key="8">
    <source>
        <dbReference type="Pfam" id="PF00082"/>
    </source>
</evidence>
<dbReference type="InterPro" id="IPR036852">
    <property type="entry name" value="Peptidase_S8/S53_dom_sf"/>
</dbReference>
<dbReference type="CDD" id="cd07489">
    <property type="entry name" value="Peptidases_S8_5"/>
    <property type="match status" value="1"/>
</dbReference>
<proteinExistence type="inferred from homology"/>
<dbReference type="STRING" id="43265.A0A545VD50"/>
<dbReference type="InterPro" id="IPR015500">
    <property type="entry name" value="Peptidase_S8_subtilisin-rel"/>
</dbReference>
<keyword evidence="5 7" id="KW-0720">Serine protease</keyword>
<keyword evidence="2 7" id="KW-0645">Protease</keyword>
<evidence type="ECO:0000313" key="11">
    <source>
        <dbReference type="Proteomes" id="UP000315783"/>
    </source>
</evidence>
<dbReference type="EMBL" id="SPUK01000002">
    <property type="protein sequence ID" value="TQV99640.1"/>
    <property type="molecule type" value="Genomic_DNA"/>
</dbReference>
<dbReference type="InterPro" id="IPR034187">
    <property type="entry name" value="Peptidases_S8_5"/>
</dbReference>
<evidence type="ECO:0000256" key="4">
    <source>
        <dbReference type="ARBA" id="ARBA00022801"/>
    </source>
</evidence>
<accession>A0A545VD50</accession>
<dbReference type="PANTHER" id="PTHR43806">
    <property type="entry name" value="PEPTIDASE S8"/>
    <property type="match status" value="1"/>
</dbReference>
<dbReference type="GO" id="GO:0004252">
    <property type="term" value="F:serine-type endopeptidase activity"/>
    <property type="evidence" value="ECO:0007669"/>
    <property type="project" value="UniProtKB-UniRule"/>
</dbReference>
<dbReference type="InterPro" id="IPR022398">
    <property type="entry name" value="Peptidase_S8_His-AS"/>
</dbReference>
<dbReference type="SUPFAM" id="SSF52743">
    <property type="entry name" value="Subtilisin-like"/>
    <property type="match status" value="1"/>
</dbReference>
<comment type="caution">
    <text evidence="10">The sequence shown here is derived from an EMBL/GenBank/DDBJ whole genome shotgun (WGS) entry which is preliminary data.</text>
</comment>
<keyword evidence="3" id="KW-0732">Signal</keyword>
<feature type="active site" description="Charge relay system" evidence="6 7">
    <location>
        <position position="152"/>
    </location>
</feature>
<name>A0A545VD50_9HYPO</name>
<dbReference type="PROSITE" id="PS00137">
    <property type="entry name" value="SUBTILASE_HIS"/>
    <property type="match status" value="1"/>
</dbReference>
<dbReference type="PROSITE" id="PS00138">
    <property type="entry name" value="SUBTILASE_SER"/>
    <property type="match status" value="1"/>
</dbReference>
<keyword evidence="11" id="KW-1185">Reference proteome</keyword>
<dbReference type="Gene3D" id="3.40.50.200">
    <property type="entry name" value="Peptidase S8/S53 domain"/>
    <property type="match status" value="1"/>
</dbReference>
<dbReference type="AlphaFoldDB" id="A0A545VD50"/>
<dbReference type="InterPro" id="IPR023828">
    <property type="entry name" value="Peptidase_S8_Ser-AS"/>
</dbReference>
<feature type="active site" description="Charge relay system" evidence="6 7">
    <location>
        <position position="323"/>
    </location>
</feature>
<dbReference type="PRINTS" id="PR00723">
    <property type="entry name" value="SUBTILISIN"/>
</dbReference>
<evidence type="ECO:0000256" key="1">
    <source>
        <dbReference type="ARBA" id="ARBA00011073"/>
    </source>
</evidence>
<dbReference type="Proteomes" id="UP000315783">
    <property type="component" value="Unassembled WGS sequence"/>
</dbReference>
<feature type="domain" description="C5a peptidase/Subtilisin-like protease SBT2-like Fn3-like" evidence="9">
    <location>
        <begin position="400"/>
        <end position="512"/>
    </location>
</feature>
<evidence type="ECO:0000256" key="3">
    <source>
        <dbReference type="ARBA" id="ARBA00022729"/>
    </source>
</evidence>
<keyword evidence="4 7" id="KW-0378">Hydrolase</keyword>
<dbReference type="InterPro" id="IPR050131">
    <property type="entry name" value="Peptidase_S8_subtilisin-like"/>
</dbReference>
<evidence type="ECO:0000256" key="2">
    <source>
        <dbReference type="ARBA" id="ARBA00022670"/>
    </source>
</evidence>
<evidence type="ECO:0000259" key="9">
    <source>
        <dbReference type="Pfam" id="PF06280"/>
    </source>
</evidence>
<reference evidence="10 11" key="1">
    <citation type="journal article" date="2019" name="Appl. Microbiol. Biotechnol.">
        <title>Genome sequence of Isaria javanica and comparative genome analysis insights into family S53 peptidase evolution in fungal entomopathogens.</title>
        <authorList>
            <person name="Lin R."/>
            <person name="Zhang X."/>
            <person name="Xin B."/>
            <person name="Zou M."/>
            <person name="Gao Y."/>
            <person name="Qin F."/>
            <person name="Hu Q."/>
            <person name="Xie B."/>
            <person name="Cheng X."/>
        </authorList>
    </citation>
    <scope>NUCLEOTIDE SEQUENCE [LARGE SCALE GENOMIC DNA]</scope>
    <source>
        <strain evidence="10 11">IJ1G</strain>
    </source>
</reference>
<feature type="active site" description="Charge relay system" evidence="6 7">
    <location>
        <position position="103"/>
    </location>
</feature>
<dbReference type="InterPro" id="IPR010435">
    <property type="entry name" value="C5a/SBT2-like_Fn3"/>
</dbReference>
<gene>
    <name evidence="10" type="ORF">IF1G_01855</name>
</gene>
<dbReference type="Pfam" id="PF00082">
    <property type="entry name" value="Peptidase_S8"/>
    <property type="match status" value="1"/>
</dbReference>
<dbReference type="InterPro" id="IPR000209">
    <property type="entry name" value="Peptidase_S8/S53_dom"/>
</dbReference>
<evidence type="ECO:0000256" key="7">
    <source>
        <dbReference type="PROSITE-ProRule" id="PRU01240"/>
    </source>
</evidence>
<organism evidence="10 11">
    <name type="scientific">Cordyceps javanica</name>
    <dbReference type="NCBI Taxonomy" id="43265"/>
    <lineage>
        <taxon>Eukaryota</taxon>
        <taxon>Fungi</taxon>
        <taxon>Dikarya</taxon>
        <taxon>Ascomycota</taxon>
        <taxon>Pezizomycotina</taxon>
        <taxon>Sordariomycetes</taxon>
        <taxon>Hypocreomycetidae</taxon>
        <taxon>Hypocreales</taxon>
        <taxon>Cordycipitaceae</taxon>
        <taxon>Cordyceps</taxon>
    </lineage>
</organism>
<evidence type="ECO:0000256" key="5">
    <source>
        <dbReference type="ARBA" id="ARBA00022825"/>
    </source>
</evidence>
<protein>
    <submittedName>
        <fullName evidence="10">Subtilisin</fullName>
    </submittedName>
</protein>
<evidence type="ECO:0000313" key="10">
    <source>
        <dbReference type="EMBL" id="TQV99640.1"/>
    </source>
</evidence>
<feature type="domain" description="Peptidase S8/S53" evidence="8">
    <location>
        <begin position="94"/>
        <end position="370"/>
    </location>
</feature>